<dbReference type="Pfam" id="PF12704">
    <property type="entry name" value="MacB_PCD"/>
    <property type="match status" value="1"/>
</dbReference>
<gene>
    <name evidence="9" type="ORF">DQQ10_14695</name>
</gene>
<feature type="transmembrane region" description="Helical" evidence="6">
    <location>
        <begin position="289"/>
        <end position="310"/>
    </location>
</feature>
<evidence type="ECO:0000313" key="9">
    <source>
        <dbReference type="EMBL" id="RAW00300.1"/>
    </source>
</evidence>
<feature type="domain" description="ABC3 transporter permease C-terminal" evidence="7">
    <location>
        <begin position="692"/>
        <end position="800"/>
    </location>
</feature>
<dbReference type="OrthoDB" id="5933722at2"/>
<evidence type="ECO:0000259" key="7">
    <source>
        <dbReference type="Pfam" id="PF02687"/>
    </source>
</evidence>
<feature type="transmembrane region" description="Helical" evidence="6">
    <location>
        <begin position="384"/>
        <end position="406"/>
    </location>
</feature>
<accession>A0A364Y2U6</accession>
<dbReference type="Pfam" id="PF02687">
    <property type="entry name" value="FtsX"/>
    <property type="match status" value="2"/>
</dbReference>
<evidence type="ECO:0008006" key="11">
    <source>
        <dbReference type="Google" id="ProtNLM"/>
    </source>
</evidence>
<dbReference type="AlphaFoldDB" id="A0A364Y2U6"/>
<evidence type="ECO:0000313" key="10">
    <source>
        <dbReference type="Proteomes" id="UP000251889"/>
    </source>
</evidence>
<dbReference type="InterPro" id="IPR025857">
    <property type="entry name" value="MacB_PCD"/>
</dbReference>
<dbReference type="PANTHER" id="PTHR30572">
    <property type="entry name" value="MEMBRANE COMPONENT OF TRANSPORTER-RELATED"/>
    <property type="match status" value="1"/>
</dbReference>
<comment type="subcellular location">
    <subcellularLocation>
        <location evidence="1">Cell membrane</location>
        <topology evidence="1">Multi-pass membrane protein</topology>
    </subcellularLocation>
</comment>
<feature type="transmembrane region" description="Helical" evidence="6">
    <location>
        <begin position="335"/>
        <end position="364"/>
    </location>
</feature>
<evidence type="ECO:0000256" key="1">
    <source>
        <dbReference type="ARBA" id="ARBA00004651"/>
    </source>
</evidence>
<keyword evidence="3 6" id="KW-0812">Transmembrane</keyword>
<protein>
    <recommendedName>
        <fullName evidence="11">ABC transporter permease</fullName>
    </recommendedName>
</protein>
<feature type="transmembrane region" description="Helical" evidence="6">
    <location>
        <begin position="427"/>
        <end position="451"/>
    </location>
</feature>
<evidence type="ECO:0000259" key="8">
    <source>
        <dbReference type="Pfam" id="PF12704"/>
    </source>
</evidence>
<proteinExistence type="predicted"/>
<feature type="transmembrane region" description="Helical" evidence="6">
    <location>
        <begin position="777"/>
        <end position="797"/>
    </location>
</feature>
<feature type="transmembrane region" description="Helical" evidence="6">
    <location>
        <begin position="688"/>
        <end position="712"/>
    </location>
</feature>
<feature type="domain" description="MacB-like periplasmic core" evidence="8">
    <location>
        <begin position="21"/>
        <end position="242"/>
    </location>
</feature>
<dbReference type="EMBL" id="QMFY01000007">
    <property type="protein sequence ID" value="RAW00300.1"/>
    <property type="molecule type" value="Genomic_DNA"/>
</dbReference>
<evidence type="ECO:0000256" key="6">
    <source>
        <dbReference type="SAM" id="Phobius"/>
    </source>
</evidence>
<keyword evidence="4 6" id="KW-1133">Transmembrane helix</keyword>
<evidence type="ECO:0000256" key="4">
    <source>
        <dbReference type="ARBA" id="ARBA00022989"/>
    </source>
</evidence>
<reference evidence="9 10" key="1">
    <citation type="submission" date="2018-06" db="EMBL/GenBank/DDBJ databases">
        <title>Chryseolinea flavus sp. nov., a member of the phylum Bacteroidetes isolated from soil.</title>
        <authorList>
            <person name="Li Y."/>
            <person name="Wang J."/>
        </authorList>
    </citation>
    <scope>NUCLEOTIDE SEQUENCE [LARGE SCALE GENOMIC DNA]</scope>
    <source>
        <strain evidence="9 10">SDU1-6</strain>
    </source>
</reference>
<dbReference type="InterPro" id="IPR003838">
    <property type="entry name" value="ABC3_permease_C"/>
</dbReference>
<keyword evidence="5 6" id="KW-0472">Membrane</keyword>
<feature type="domain" description="ABC3 transporter permease C-terminal" evidence="7">
    <location>
        <begin position="295"/>
        <end position="408"/>
    </location>
</feature>
<name>A0A364Y2U6_9BACT</name>
<dbReference type="RefSeq" id="WP_112747642.1">
    <property type="nucleotide sequence ID" value="NZ_QMFY01000007.1"/>
</dbReference>
<dbReference type="PANTHER" id="PTHR30572:SF18">
    <property type="entry name" value="ABC-TYPE MACROLIDE FAMILY EXPORT SYSTEM PERMEASE COMPONENT 2"/>
    <property type="match status" value="1"/>
</dbReference>
<keyword evidence="10" id="KW-1185">Reference proteome</keyword>
<evidence type="ECO:0000256" key="5">
    <source>
        <dbReference type="ARBA" id="ARBA00023136"/>
    </source>
</evidence>
<dbReference type="GO" id="GO:0005886">
    <property type="term" value="C:plasma membrane"/>
    <property type="evidence" value="ECO:0007669"/>
    <property type="project" value="UniProtKB-SubCell"/>
</dbReference>
<dbReference type="InterPro" id="IPR050250">
    <property type="entry name" value="Macrolide_Exporter_MacB"/>
</dbReference>
<comment type="caution">
    <text evidence="9">The sequence shown here is derived from an EMBL/GenBank/DDBJ whole genome shotgun (WGS) entry which is preliminary data.</text>
</comment>
<evidence type="ECO:0000256" key="2">
    <source>
        <dbReference type="ARBA" id="ARBA00022475"/>
    </source>
</evidence>
<feature type="transmembrane region" description="Helical" evidence="6">
    <location>
        <begin position="21"/>
        <end position="41"/>
    </location>
</feature>
<dbReference type="Proteomes" id="UP000251889">
    <property type="component" value="Unassembled WGS sequence"/>
</dbReference>
<feature type="transmembrane region" description="Helical" evidence="6">
    <location>
        <begin position="732"/>
        <end position="757"/>
    </location>
</feature>
<organism evidence="9 10">
    <name type="scientific">Pseudochryseolinea flava</name>
    <dbReference type="NCBI Taxonomy" id="2059302"/>
    <lineage>
        <taxon>Bacteria</taxon>
        <taxon>Pseudomonadati</taxon>
        <taxon>Bacteroidota</taxon>
        <taxon>Cytophagia</taxon>
        <taxon>Cytophagales</taxon>
        <taxon>Fulvivirgaceae</taxon>
        <taxon>Pseudochryseolinea</taxon>
    </lineage>
</organism>
<keyword evidence="2" id="KW-1003">Cell membrane</keyword>
<dbReference type="GO" id="GO:0022857">
    <property type="term" value="F:transmembrane transporter activity"/>
    <property type="evidence" value="ECO:0007669"/>
    <property type="project" value="TreeGrafter"/>
</dbReference>
<sequence length="811" mass="90786">MFSNFFRTAYRNILKNKAYALINFIGLSAGISLALLIITYVRSEMNYDASHKNIDVLYRLKYKAPNDLELATTPPPIAPKLQAYFSDVENAGRMFGRNVSVSRPNANEVFEESDVFFADSAIAKMFTLEVVQGQNNNLLVHKNEILINEEMAKKYFGTDDPIGQTLIFSGKANFVVKAVVKNFADDSHIRFNMLVPYESMFDLEDDQAREAMRVNLDMNFVISHSYTYVQLKDGADPKTIDAGMPAFLKKYAKPEVLVGQIFTLMPVKDIHLHSELLAEPRATNSMTNIFIFIGVGFLTLLIASINYINLSTAQSLSRIKEIGIRKVLGSMKYQLIIQFLSESFLFCFVAMLLSYIVFFCTMPLMNTLTSKNLVFMAVVDTPLVLASLLLLLFITIVAGGYPAYFITQFESIGALKGGSTLGSGSQWLRKSLVVVQLTIACVLLCGAILIMRQMRFISNQPLGFSKAHVVNIPLFSDNLNGIFRQEDSTFFSRLQSYRDIIETQPNVNHTTLSSNAPGIGVVFQGVIPEGFTKEDNLFIADIAVDYDFINAYNMSLVAGRNFNRSFGTDHNEAFIVNETAVKDFKWGIPQQAIGKTINREGKIGKVIGVVRDFHFTSLTTPITSLVMEVNPAQFNTLSISFNNSDVSETIKRLEATWNELFPEKSFEFRFLDQQLNDQYQNFSNFSKIIQTFTGIAILISCLGVYGLVLYVVQRKVKEIGVRKVLGASVNSILTMICKDFAILIALGFVLAIPASWYLLNKWLQNFIYHVDLGVSTYLISFAIVLVIVLATISYQAIKASLANPVKALRTE</sequence>
<evidence type="ECO:0000256" key="3">
    <source>
        <dbReference type="ARBA" id="ARBA00022692"/>
    </source>
</evidence>